<dbReference type="Proteomes" id="UP000015105">
    <property type="component" value="Chromosome 3D"/>
</dbReference>
<reference evidence="2" key="5">
    <citation type="journal article" date="2021" name="G3 (Bethesda)">
        <title>Aegilops tauschii genome assembly Aet v5.0 features greater sequence contiguity and improved annotation.</title>
        <authorList>
            <person name="Wang L."/>
            <person name="Zhu T."/>
            <person name="Rodriguez J.C."/>
            <person name="Deal K.R."/>
            <person name="Dubcovsky J."/>
            <person name="McGuire P.E."/>
            <person name="Lux T."/>
            <person name="Spannagl M."/>
            <person name="Mayer K.F.X."/>
            <person name="Baldrich P."/>
            <person name="Meyers B.C."/>
            <person name="Huo N."/>
            <person name="Gu Y.Q."/>
            <person name="Zhou H."/>
            <person name="Devos K.M."/>
            <person name="Bennetzen J.L."/>
            <person name="Unver T."/>
            <person name="Budak H."/>
            <person name="Gulick P.J."/>
            <person name="Galiba G."/>
            <person name="Kalapos B."/>
            <person name="Nelson D.R."/>
            <person name="Li P."/>
            <person name="You F.M."/>
            <person name="Luo M.C."/>
            <person name="Dvorak J."/>
        </authorList>
    </citation>
    <scope>NUCLEOTIDE SEQUENCE [LARGE SCALE GENOMIC DNA]</scope>
    <source>
        <strain evidence="2">cv. AL8/78</strain>
    </source>
</reference>
<evidence type="ECO:0000313" key="2">
    <source>
        <dbReference type="EnsemblPlants" id="AET3Gv20848200.15"/>
    </source>
</evidence>
<organism evidence="2 3">
    <name type="scientific">Aegilops tauschii subsp. strangulata</name>
    <name type="common">Goatgrass</name>
    <dbReference type="NCBI Taxonomy" id="200361"/>
    <lineage>
        <taxon>Eukaryota</taxon>
        <taxon>Viridiplantae</taxon>
        <taxon>Streptophyta</taxon>
        <taxon>Embryophyta</taxon>
        <taxon>Tracheophyta</taxon>
        <taxon>Spermatophyta</taxon>
        <taxon>Magnoliopsida</taxon>
        <taxon>Liliopsida</taxon>
        <taxon>Poales</taxon>
        <taxon>Poaceae</taxon>
        <taxon>BOP clade</taxon>
        <taxon>Pooideae</taxon>
        <taxon>Triticodae</taxon>
        <taxon>Triticeae</taxon>
        <taxon>Triticinae</taxon>
        <taxon>Aegilops</taxon>
    </lineage>
</organism>
<reference evidence="3" key="2">
    <citation type="journal article" date="2017" name="Nat. Plants">
        <title>The Aegilops tauschii genome reveals multiple impacts of transposons.</title>
        <authorList>
            <person name="Zhao G."/>
            <person name="Zou C."/>
            <person name="Li K."/>
            <person name="Wang K."/>
            <person name="Li T."/>
            <person name="Gao L."/>
            <person name="Zhang X."/>
            <person name="Wang H."/>
            <person name="Yang Z."/>
            <person name="Liu X."/>
            <person name="Jiang W."/>
            <person name="Mao L."/>
            <person name="Kong X."/>
            <person name="Jiao Y."/>
            <person name="Jia J."/>
        </authorList>
    </citation>
    <scope>NUCLEOTIDE SEQUENCE [LARGE SCALE GENOMIC DNA]</scope>
    <source>
        <strain evidence="3">cv. AL8/78</strain>
    </source>
</reference>
<feature type="transmembrane region" description="Helical" evidence="1">
    <location>
        <begin position="16"/>
        <end position="34"/>
    </location>
</feature>
<reference evidence="2" key="3">
    <citation type="journal article" date="2017" name="Nature">
        <title>Genome sequence of the progenitor of the wheat D genome Aegilops tauschii.</title>
        <authorList>
            <person name="Luo M.C."/>
            <person name="Gu Y.Q."/>
            <person name="Puiu D."/>
            <person name="Wang H."/>
            <person name="Twardziok S.O."/>
            <person name="Deal K.R."/>
            <person name="Huo N."/>
            <person name="Zhu T."/>
            <person name="Wang L."/>
            <person name="Wang Y."/>
            <person name="McGuire P.E."/>
            <person name="Liu S."/>
            <person name="Long H."/>
            <person name="Ramasamy R.K."/>
            <person name="Rodriguez J.C."/>
            <person name="Van S.L."/>
            <person name="Yuan L."/>
            <person name="Wang Z."/>
            <person name="Xia Z."/>
            <person name="Xiao L."/>
            <person name="Anderson O.D."/>
            <person name="Ouyang S."/>
            <person name="Liang Y."/>
            <person name="Zimin A.V."/>
            <person name="Pertea G."/>
            <person name="Qi P."/>
            <person name="Bennetzen J.L."/>
            <person name="Dai X."/>
            <person name="Dawson M.W."/>
            <person name="Muller H.G."/>
            <person name="Kugler K."/>
            <person name="Rivarola-Duarte L."/>
            <person name="Spannagl M."/>
            <person name="Mayer K.F.X."/>
            <person name="Lu F.H."/>
            <person name="Bevan M.W."/>
            <person name="Leroy P."/>
            <person name="Li P."/>
            <person name="You F.M."/>
            <person name="Sun Q."/>
            <person name="Liu Z."/>
            <person name="Lyons E."/>
            <person name="Wicker T."/>
            <person name="Salzberg S.L."/>
            <person name="Devos K.M."/>
            <person name="Dvorak J."/>
        </authorList>
    </citation>
    <scope>NUCLEOTIDE SEQUENCE [LARGE SCALE GENOMIC DNA]</scope>
    <source>
        <strain evidence="2">cv. AL8/78</strain>
    </source>
</reference>
<proteinExistence type="predicted"/>
<dbReference type="AlphaFoldDB" id="A0A453G0J8"/>
<reference evidence="2" key="4">
    <citation type="submission" date="2019-03" db="UniProtKB">
        <authorList>
            <consortium name="EnsemblPlants"/>
        </authorList>
    </citation>
    <scope>IDENTIFICATION</scope>
</reference>
<dbReference type="EnsemblPlants" id="AET3Gv20848200.15">
    <property type="protein sequence ID" value="AET3Gv20848200.15"/>
    <property type="gene ID" value="AET3Gv20848200"/>
</dbReference>
<evidence type="ECO:0000313" key="3">
    <source>
        <dbReference type="Proteomes" id="UP000015105"/>
    </source>
</evidence>
<keyword evidence="1" id="KW-0472">Membrane</keyword>
<evidence type="ECO:0000256" key="1">
    <source>
        <dbReference type="SAM" id="Phobius"/>
    </source>
</evidence>
<dbReference type="Gramene" id="AET3Gv20848200.15">
    <property type="protein sequence ID" value="AET3Gv20848200.15"/>
    <property type="gene ID" value="AET3Gv20848200"/>
</dbReference>
<protein>
    <submittedName>
        <fullName evidence="2">Uncharacterized protein</fullName>
    </submittedName>
</protein>
<sequence length="72" mass="7707">SAAAGSPWTPLSPSSSLLGVSSDLALALPFGLICRRCRIINGQIHSVNKVTTSSFPNYHNVKRLIKPQTAFL</sequence>
<reference evidence="3" key="1">
    <citation type="journal article" date="2014" name="Science">
        <title>Ancient hybridizations among the ancestral genomes of bread wheat.</title>
        <authorList>
            <consortium name="International Wheat Genome Sequencing Consortium,"/>
            <person name="Marcussen T."/>
            <person name="Sandve S.R."/>
            <person name="Heier L."/>
            <person name="Spannagl M."/>
            <person name="Pfeifer M."/>
            <person name="Jakobsen K.S."/>
            <person name="Wulff B.B."/>
            <person name="Steuernagel B."/>
            <person name="Mayer K.F."/>
            <person name="Olsen O.A."/>
        </authorList>
    </citation>
    <scope>NUCLEOTIDE SEQUENCE [LARGE SCALE GENOMIC DNA]</scope>
    <source>
        <strain evidence="3">cv. AL8/78</strain>
    </source>
</reference>
<name>A0A453G0J8_AEGTS</name>
<keyword evidence="1" id="KW-0812">Transmembrane</keyword>
<keyword evidence="3" id="KW-1185">Reference proteome</keyword>
<accession>A0A453G0J8</accession>
<keyword evidence="1" id="KW-1133">Transmembrane helix</keyword>